<keyword evidence="3" id="KW-0472">Membrane</keyword>
<keyword evidence="1" id="KW-0732">Signal</keyword>
<keyword evidence="6" id="KW-1185">Reference proteome</keyword>
<keyword evidence="2" id="KW-0677">Repeat</keyword>
<organism evidence="5 6">
    <name type="scientific">Linum trigynum</name>
    <dbReference type="NCBI Taxonomy" id="586398"/>
    <lineage>
        <taxon>Eukaryota</taxon>
        <taxon>Viridiplantae</taxon>
        <taxon>Streptophyta</taxon>
        <taxon>Embryophyta</taxon>
        <taxon>Tracheophyta</taxon>
        <taxon>Spermatophyta</taxon>
        <taxon>Magnoliopsida</taxon>
        <taxon>eudicotyledons</taxon>
        <taxon>Gunneridae</taxon>
        <taxon>Pentapetalae</taxon>
        <taxon>rosids</taxon>
        <taxon>fabids</taxon>
        <taxon>Malpighiales</taxon>
        <taxon>Linaceae</taxon>
        <taxon>Linum</taxon>
    </lineage>
</organism>
<sequence>MERATSAAGAFFFFFFIIVIMMFTFPTTASVVQGYGASPKYCRGDVVTEYDVATYSAYVAHVLSELATVTPTVSGFQYGTVFPNDNPGSVQGTALCDGTRDASRCATCLSGLQKLLYDSCSSYEGAGAKGGIICGMGFDIVA</sequence>
<dbReference type="Gene3D" id="3.30.430.20">
    <property type="entry name" value="Gnk2 domain, C-X8-C-X2-C motif"/>
    <property type="match status" value="1"/>
</dbReference>
<keyword evidence="3" id="KW-1133">Transmembrane helix</keyword>
<evidence type="ECO:0000313" key="5">
    <source>
        <dbReference type="EMBL" id="CAL1400295.1"/>
    </source>
</evidence>
<gene>
    <name evidence="5" type="ORF">LTRI10_LOCUS40433</name>
</gene>
<dbReference type="InterPro" id="IPR038408">
    <property type="entry name" value="GNK2_sf"/>
</dbReference>
<keyword evidence="3" id="KW-0812">Transmembrane</keyword>
<dbReference type="EMBL" id="OZ034820">
    <property type="protein sequence ID" value="CAL1400295.1"/>
    <property type="molecule type" value="Genomic_DNA"/>
</dbReference>
<dbReference type="AlphaFoldDB" id="A0AAV2FS64"/>
<dbReference type="PROSITE" id="PS51473">
    <property type="entry name" value="GNK2"/>
    <property type="match status" value="1"/>
</dbReference>
<name>A0AAV2FS64_9ROSI</name>
<proteinExistence type="predicted"/>
<feature type="transmembrane region" description="Helical" evidence="3">
    <location>
        <begin position="7"/>
        <end position="25"/>
    </location>
</feature>
<dbReference type="Proteomes" id="UP001497516">
    <property type="component" value="Chromosome 7"/>
</dbReference>
<feature type="domain" description="Gnk2-homologous" evidence="4">
    <location>
        <begin position="37"/>
        <end position="142"/>
    </location>
</feature>
<evidence type="ECO:0000256" key="2">
    <source>
        <dbReference type="ARBA" id="ARBA00022737"/>
    </source>
</evidence>
<accession>A0AAV2FS64</accession>
<reference evidence="5 6" key="1">
    <citation type="submission" date="2024-04" db="EMBL/GenBank/DDBJ databases">
        <authorList>
            <person name="Fracassetti M."/>
        </authorList>
    </citation>
    <scope>NUCLEOTIDE SEQUENCE [LARGE SCALE GENOMIC DNA]</scope>
</reference>
<evidence type="ECO:0000256" key="3">
    <source>
        <dbReference type="SAM" id="Phobius"/>
    </source>
</evidence>
<evidence type="ECO:0000259" key="4">
    <source>
        <dbReference type="PROSITE" id="PS51473"/>
    </source>
</evidence>
<protein>
    <recommendedName>
        <fullName evidence="4">Gnk2-homologous domain-containing protein</fullName>
    </recommendedName>
</protein>
<dbReference type="Pfam" id="PF01657">
    <property type="entry name" value="Stress-antifung"/>
    <property type="match status" value="1"/>
</dbReference>
<dbReference type="InterPro" id="IPR002902">
    <property type="entry name" value="GNK2"/>
</dbReference>
<evidence type="ECO:0000256" key="1">
    <source>
        <dbReference type="ARBA" id="ARBA00022729"/>
    </source>
</evidence>
<evidence type="ECO:0000313" key="6">
    <source>
        <dbReference type="Proteomes" id="UP001497516"/>
    </source>
</evidence>